<dbReference type="InterPro" id="IPR017927">
    <property type="entry name" value="FAD-bd_FR_type"/>
</dbReference>
<sequence length="251" mass="26799">MQDMTHTPPRRERGRGPDLPTHVAQVVDSRPAPARMQRVVLALPDGADLTYRPGQALVVLVPLGDGTTGRRDYTIRAAGAGHVTIDVLRHGPTPGPQWATTARPGDRVTIRGPRGRLMLDPAADWHLMTGDETCIPAILHMIETAPAGHRIIARIEIGDPADQVAVASRADLDLRWIDRNGAPAGPSGLMAGVVAGLTLPPGDGRACIIGETSNVRRQRHDLIARGLPGASILSEGYWRPGRIGGHDHVDD</sequence>
<dbReference type="PROSITE" id="PS51384">
    <property type="entry name" value="FAD_FR"/>
    <property type="match status" value="1"/>
</dbReference>
<dbReference type="CDD" id="cd06193">
    <property type="entry name" value="siderophore_interacting"/>
    <property type="match status" value="1"/>
</dbReference>
<feature type="region of interest" description="Disordered" evidence="2">
    <location>
        <begin position="1"/>
        <end position="21"/>
    </location>
</feature>
<evidence type="ECO:0000256" key="2">
    <source>
        <dbReference type="SAM" id="MobiDB-lite"/>
    </source>
</evidence>
<dbReference type="GO" id="GO:0016491">
    <property type="term" value="F:oxidoreductase activity"/>
    <property type="evidence" value="ECO:0007669"/>
    <property type="project" value="InterPro"/>
</dbReference>
<dbReference type="InterPro" id="IPR039374">
    <property type="entry name" value="SIP_fam"/>
</dbReference>
<dbReference type="Proteomes" id="UP000199585">
    <property type="component" value="Unassembled WGS sequence"/>
</dbReference>
<gene>
    <name evidence="4" type="ORF">SAMN04488003_12724</name>
</gene>
<comment type="similarity">
    <text evidence="1">Belongs to the SIP oxidoreductase family.</text>
</comment>
<dbReference type="PANTHER" id="PTHR30157">
    <property type="entry name" value="FERRIC REDUCTASE, NADPH-DEPENDENT"/>
    <property type="match status" value="1"/>
</dbReference>
<dbReference type="AlphaFoldDB" id="A0A1H8IQU7"/>
<evidence type="ECO:0000259" key="3">
    <source>
        <dbReference type="PROSITE" id="PS51384"/>
    </source>
</evidence>
<evidence type="ECO:0000313" key="4">
    <source>
        <dbReference type="EMBL" id="SEN70465.1"/>
    </source>
</evidence>
<dbReference type="SUPFAM" id="SSF63380">
    <property type="entry name" value="Riboflavin synthase domain-like"/>
    <property type="match status" value="1"/>
</dbReference>
<name>A0A1H8IQU7_9RHOB</name>
<dbReference type="Gene3D" id="3.40.50.80">
    <property type="entry name" value="Nucleotide-binding domain of ferredoxin-NADP reductase (FNR) module"/>
    <property type="match status" value="1"/>
</dbReference>
<dbReference type="InterPro" id="IPR013113">
    <property type="entry name" value="SIP_FAD-bd"/>
</dbReference>
<proteinExistence type="inferred from homology"/>
<protein>
    <submittedName>
        <fullName evidence="4">NADPH-dependent ferric siderophore reductase, contains FAD-binding and SIP domains</fullName>
    </submittedName>
</protein>
<feature type="domain" description="FAD-binding FR-type" evidence="3">
    <location>
        <begin position="19"/>
        <end position="120"/>
    </location>
</feature>
<dbReference type="InterPro" id="IPR017938">
    <property type="entry name" value="Riboflavin_synthase-like_b-brl"/>
</dbReference>
<dbReference type="Pfam" id="PF04954">
    <property type="entry name" value="SIP"/>
    <property type="match status" value="1"/>
</dbReference>
<accession>A0A1H8IQU7</accession>
<dbReference type="InterPro" id="IPR007037">
    <property type="entry name" value="SIP_rossman_dom"/>
</dbReference>
<dbReference type="InterPro" id="IPR039261">
    <property type="entry name" value="FNR_nucleotide-bd"/>
</dbReference>
<dbReference type="Gene3D" id="2.40.30.10">
    <property type="entry name" value="Translation factors"/>
    <property type="match status" value="1"/>
</dbReference>
<evidence type="ECO:0000313" key="5">
    <source>
        <dbReference type="Proteomes" id="UP000199585"/>
    </source>
</evidence>
<dbReference type="PANTHER" id="PTHR30157:SF0">
    <property type="entry name" value="NADPH-DEPENDENT FERRIC-CHELATE REDUCTASE"/>
    <property type="match status" value="1"/>
</dbReference>
<dbReference type="EMBL" id="FOCI01000027">
    <property type="protein sequence ID" value="SEN70465.1"/>
    <property type="molecule type" value="Genomic_DNA"/>
</dbReference>
<dbReference type="STRING" id="245187.SAMN04488003_12724"/>
<dbReference type="RefSeq" id="WP_089905299.1">
    <property type="nucleotide sequence ID" value="NZ_FOCI01000027.1"/>
</dbReference>
<evidence type="ECO:0000256" key="1">
    <source>
        <dbReference type="ARBA" id="ARBA00035644"/>
    </source>
</evidence>
<dbReference type="Pfam" id="PF08021">
    <property type="entry name" value="FAD_binding_9"/>
    <property type="match status" value="1"/>
</dbReference>
<reference evidence="4 5" key="1">
    <citation type="submission" date="2016-10" db="EMBL/GenBank/DDBJ databases">
        <authorList>
            <person name="de Groot N.N."/>
        </authorList>
    </citation>
    <scope>NUCLEOTIDE SEQUENCE [LARGE SCALE GENOMIC DNA]</scope>
    <source>
        <strain evidence="4 5">DSM 16213</strain>
    </source>
</reference>
<keyword evidence="5" id="KW-1185">Reference proteome</keyword>
<organism evidence="4 5">
    <name type="scientific">Loktanella fryxellensis</name>
    <dbReference type="NCBI Taxonomy" id="245187"/>
    <lineage>
        <taxon>Bacteria</taxon>
        <taxon>Pseudomonadati</taxon>
        <taxon>Pseudomonadota</taxon>
        <taxon>Alphaproteobacteria</taxon>
        <taxon>Rhodobacterales</taxon>
        <taxon>Roseobacteraceae</taxon>
        <taxon>Loktanella</taxon>
    </lineage>
</organism>